<reference evidence="1 2" key="1">
    <citation type="submission" date="2022-12" db="EMBL/GenBank/DDBJ databases">
        <title>Chromosome-level genome of Tegillarca granosa.</title>
        <authorList>
            <person name="Kim J."/>
        </authorList>
    </citation>
    <scope>NUCLEOTIDE SEQUENCE [LARGE SCALE GENOMIC DNA]</scope>
    <source>
        <strain evidence="1">Teg-2019</strain>
        <tissue evidence="1">Adductor muscle</tissue>
    </source>
</reference>
<dbReference type="InterPro" id="IPR007710">
    <property type="entry name" value="Nucleoside_deoxyribTrfase"/>
</dbReference>
<dbReference type="EMBL" id="JARBDR010000918">
    <property type="protein sequence ID" value="KAJ8301960.1"/>
    <property type="molecule type" value="Genomic_DNA"/>
</dbReference>
<dbReference type="InterPro" id="IPR051239">
    <property type="entry name" value="2'-dNMP_N-hydrolase"/>
</dbReference>
<protein>
    <recommendedName>
        <fullName evidence="3">2'-deoxynucleoside 5'-phosphate N-hydrolase 1</fullName>
    </recommendedName>
</protein>
<sequence length="108" mass="12260">MERKIYFCGSIRGGRNDAQLYARLIDELKKYGTVLTEVIGKPYLEEVNHDIGEAREKRIYEKDCQWLKESDIVIAEATQPSLGVGFEIGASIALNKKLLVLFRPDTGR</sequence>
<evidence type="ECO:0008006" key="3">
    <source>
        <dbReference type="Google" id="ProtNLM"/>
    </source>
</evidence>
<name>A0ABQ9EEN5_TEGGR</name>
<dbReference type="Gene3D" id="3.40.50.450">
    <property type="match status" value="1"/>
</dbReference>
<organism evidence="1 2">
    <name type="scientific">Tegillarca granosa</name>
    <name type="common">Malaysian cockle</name>
    <name type="synonym">Anadara granosa</name>
    <dbReference type="NCBI Taxonomy" id="220873"/>
    <lineage>
        <taxon>Eukaryota</taxon>
        <taxon>Metazoa</taxon>
        <taxon>Spiralia</taxon>
        <taxon>Lophotrochozoa</taxon>
        <taxon>Mollusca</taxon>
        <taxon>Bivalvia</taxon>
        <taxon>Autobranchia</taxon>
        <taxon>Pteriomorphia</taxon>
        <taxon>Arcoida</taxon>
        <taxon>Arcoidea</taxon>
        <taxon>Arcidae</taxon>
        <taxon>Tegillarca</taxon>
    </lineage>
</organism>
<accession>A0ABQ9EEN5</accession>
<dbReference type="PANTHER" id="PTHR15364">
    <property type="entry name" value="2'-DEOXYNUCLEOSIDE 5'-PHOSPHATE N-HYDROLASE 1"/>
    <property type="match status" value="1"/>
</dbReference>
<dbReference type="Proteomes" id="UP001217089">
    <property type="component" value="Unassembled WGS sequence"/>
</dbReference>
<keyword evidence="2" id="KW-1185">Reference proteome</keyword>
<dbReference type="PANTHER" id="PTHR15364:SF0">
    <property type="entry name" value="2'-DEOXYNUCLEOSIDE 5'-PHOSPHATE N-HYDROLASE 1"/>
    <property type="match status" value="1"/>
</dbReference>
<evidence type="ECO:0000313" key="1">
    <source>
        <dbReference type="EMBL" id="KAJ8301960.1"/>
    </source>
</evidence>
<gene>
    <name evidence="1" type="ORF">KUTeg_020947</name>
</gene>
<proteinExistence type="predicted"/>
<feature type="non-terminal residue" evidence="1">
    <location>
        <position position="108"/>
    </location>
</feature>
<dbReference type="SUPFAM" id="SSF52309">
    <property type="entry name" value="N-(deoxy)ribosyltransferase-like"/>
    <property type="match status" value="1"/>
</dbReference>
<comment type="caution">
    <text evidence="1">The sequence shown here is derived from an EMBL/GenBank/DDBJ whole genome shotgun (WGS) entry which is preliminary data.</text>
</comment>
<dbReference type="Pfam" id="PF05014">
    <property type="entry name" value="Nuc_deoxyrib_tr"/>
    <property type="match status" value="1"/>
</dbReference>
<evidence type="ECO:0000313" key="2">
    <source>
        <dbReference type="Proteomes" id="UP001217089"/>
    </source>
</evidence>